<proteinExistence type="predicted"/>
<evidence type="ECO:0000256" key="1">
    <source>
        <dbReference type="SAM" id="MobiDB-lite"/>
    </source>
</evidence>
<organism evidence="2">
    <name type="scientific">Anopheles coluzzii</name>
    <name type="common">African malaria mosquito</name>
    <dbReference type="NCBI Taxonomy" id="1518534"/>
    <lineage>
        <taxon>Eukaryota</taxon>
        <taxon>Metazoa</taxon>
        <taxon>Ecdysozoa</taxon>
        <taxon>Arthropoda</taxon>
        <taxon>Hexapoda</taxon>
        <taxon>Insecta</taxon>
        <taxon>Pterygota</taxon>
        <taxon>Neoptera</taxon>
        <taxon>Endopterygota</taxon>
        <taxon>Diptera</taxon>
        <taxon>Nematocera</taxon>
        <taxon>Culicoidea</taxon>
        <taxon>Culicidae</taxon>
        <taxon>Anophelinae</taxon>
        <taxon>Anopheles</taxon>
    </lineage>
</organism>
<reference evidence="2" key="1">
    <citation type="submission" date="2022-08" db="UniProtKB">
        <authorList>
            <consortium name="EnsemblMetazoa"/>
        </authorList>
    </citation>
    <scope>IDENTIFICATION</scope>
</reference>
<accession>A0A8W7PCJ5</accession>
<feature type="region of interest" description="Disordered" evidence="1">
    <location>
        <begin position="47"/>
        <end position="70"/>
    </location>
</feature>
<protein>
    <submittedName>
        <fullName evidence="2">Uncharacterized protein</fullName>
    </submittedName>
</protein>
<dbReference type="EnsemblMetazoa" id="ACOM029506-RA">
    <property type="protein sequence ID" value="ACOM029506-PA.1"/>
    <property type="gene ID" value="ACOM029506"/>
</dbReference>
<feature type="compositionally biased region" description="Basic and acidic residues" evidence="1">
    <location>
        <begin position="50"/>
        <end position="70"/>
    </location>
</feature>
<sequence length="113" mass="12238">MACRRAGYIDIHTCSPCENGTTEGRKVIIDDFLCLCRKRSVTISITTVSEPKESSNEDDKEDNKEDGAIDRVVEASKRKATGAKADDAVAVEVGGAEHTTLAKKAKLTTKLPR</sequence>
<evidence type="ECO:0000313" key="2">
    <source>
        <dbReference type="EnsemblMetazoa" id="ACOM029506-PA.1"/>
    </source>
</evidence>
<dbReference type="Proteomes" id="UP000075882">
    <property type="component" value="Unassembled WGS sequence"/>
</dbReference>
<dbReference type="AlphaFoldDB" id="A0A8W7PCJ5"/>
<name>A0A8W7PCJ5_ANOCL</name>